<evidence type="ECO:0000313" key="3">
    <source>
        <dbReference type="Proteomes" id="UP000532311"/>
    </source>
</evidence>
<reference evidence="2 3" key="1">
    <citation type="submission" date="2020-05" db="EMBL/GenBank/DDBJ databases">
        <title>Identification and distribution of gene clusters putatively required for synthesis of sphingolipid metabolism inhibitors in phylogenetically diverse species of the filamentous fungus Fusarium.</title>
        <authorList>
            <person name="Kim H.-S."/>
            <person name="Busman M."/>
            <person name="Brown D.W."/>
            <person name="Divon H."/>
            <person name="Uhlig S."/>
            <person name="Proctor R.H."/>
        </authorList>
    </citation>
    <scope>NUCLEOTIDE SEQUENCE [LARGE SCALE GENOMIC DNA]</scope>
    <source>
        <strain evidence="2 3">NRRL 26131</strain>
    </source>
</reference>
<sequence>MGSCQLLRLSDELQVAVVELLPGNALKAARATCRKLNSIASPYLYPVLYLSCHQLDLDVFRLVASNPILIAGVKELVIDDTTLSPRLADWEVYKTLASYTHMWPQRKKAYDWTRRFQEDGRIWSKEPDKEFHDLFKAVLVGHHENRRSNADVTALKEALPLFKSLRSLVISNRTADDDFDTGAQSEESSSPVVKMWRRLGVSKKERPPFPPRCDWIAPWHGPGFRTGVMQLDFFNDELEKYIKEYGLPPTAGEQERRDADTQSDAENVAGNNWFADGFFCRIIGREARAIVIALEVLEHPSIRLSEFRVDASLEVGDTSLYQPGLPILLFDSEESPFPPKLISSFSSSCMTKFHLVLSDYSDMYDGAFIGEKSMDQGNIARLLASMPQLEDLILEPHGMSIFSAIPDDVTFSRLRRAEFSCGAIDPQKLVSFIERHAPTLKFITVQYCSIDPDIFEDTWEHVMRDIRLMQKANILEIYDGQVAGVFDGEPCRGCGKNGTIDIESTGWLLRNWEFVFFSFWRQYHEYPWNLHGDGENGEGDEDDDSGGDGDENDASGL</sequence>
<name>A0A8H6DGY1_9HYPO</name>
<evidence type="ECO:0000313" key="2">
    <source>
        <dbReference type="EMBL" id="KAF5716205.1"/>
    </source>
</evidence>
<proteinExistence type="predicted"/>
<evidence type="ECO:0008006" key="4">
    <source>
        <dbReference type="Google" id="ProtNLM"/>
    </source>
</evidence>
<feature type="region of interest" description="Disordered" evidence="1">
    <location>
        <begin position="532"/>
        <end position="557"/>
    </location>
</feature>
<dbReference type="Proteomes" id="UP000532311">
    <property type="component" value="Unassembled WGS sequence"/>
</dbReference>
<dbReference type="AlphaFoldDB" id="A0A8H6DGY1"/>
<evidence type="ECO:0000256" key="1">
    <source>
        <dbReference type="SAM" id="MobiDB-lite"/>
    </source>
</evidence>
<feature type="compositionally biased region" description="Acidic residues" evidence="1">
    <location>
        <begin position="535"/>
        <end position="557"/>
    </location>
</feature>
<dbReference type="EMBL" id="JAAQPF010000098">
    <property type="protein sequence ID" value="KAF5716205.1"/>
    <property type="molecule type" value="Genomic_DNA"/>
</dbReference>
<protein>
    <recommendedName>
        <fullName evidence="4">F-box domain-containing protein</fullName>
    </recommendedName>
</protein>
<keyword evidence="3" id="KW-1185">Reference proteome</keyword>
<organism evidence="2 3">
    <name type="scientific">Fusarium globosum</name>
    <dbReference type="NCBI Taxonomy" id="78864"/>
    <lineage>
        <taxon>Eukaryota</taxon>
        <taxon>Fungi</taxon>
        <taxon>Dikarya</taxon>
        <taxon>Ascomycota</taxon>
        <taxon>Pezizomycotina</taxon>
        <taxon>Sordariomycetes</taxon>
        <taxon>Hypocreomycetidae</taxon>
        <taxon>Hypocreales</taxon>
        <taxon>Nectriaceae</taxon>
        <taxon>Fusarium</taxon>
        <taxon>Fusarium fujikuroi species complex</taxon>
    </lineage>
</organism>
<accession>A0A8H6DGY1</accession>
<gene>
    <name evidence="2" type="ORF">FGLOB1_2692</name>
</gene>
<comment type="caution">
    <text evidence="2">The sequence shown here is derived from an EMBL/GenBank/DDBJ whole genome shotgun (WGS) entry which is preliminary data.</text>
</comment>